<evidence type="ECO:0000256" key="8">
    <source>
        <dbReference type="ARBA" id="ARBA00023170"/>
    </source>
</evidence>
<dbReference type="SUPFAM" id="SSF111418">
    <property type="entry name" value="Hormone receptor domain"/>
    <property type="match status" value="1"/>
</dbReference>
<keyword evidence="6" id="KW-0297">G-protein coupled receptor</keyword>
<feature type="transmembrane region" description="Helical" evidence="12">
    <location>
        <begin position="325"/>
        <end position="346"/>
    </location>
</feature>
<dbReference type="InterPro" id="IPR017983">
    <property type="entry name" value="GPCR_2_secretin-like_CS"/>
</dbReference>
<dbReference type="InterPro" id="IPR036445">
    <property type="entry name" value="GPCR_2_extracell_dom_sf"/>
</dbReference>
<feature type="region of interest" description="Disordered" evidence="11">
    <location>
        <begin position="498"/>
        <end position="536"/>
    </location>
</feature>
<dbReference type="Pfam" id="PF00002">
    <property type="entry name" value="7tm_2"/>
    <property type="match status" value="1"/>
</dbReference>
<keyword evidence="9" id="KW-0325">Glycoprotein</keyword>
<evidence type="ECO:0000256" key="2">
    <source>
        <dbReference type="ARBA" id="ARBA00005314"/>
    </source>
</evidence>
<evidence type="ECO:0000256" key="7">
    <source>
        <dbReference type="ARBA" id="ARBA00023136"/>
    </source>
</evidence>
<dbReference type="Gene3D" id="4.10.1240.10">
    <property type="entry name" value="GPCR, family 2, extracellular hormone receptor domain"/>
    <property type="match status" value="1"/>
</dbReference>
<keyword evidence="5 12" id="KW-1133">Transmembrane helix</keyword>
<keyword evidence="7 12" id="KW-0472">Membrane</keyword>
<dbReference type="PROSITE" id="PS50227">
    <property type="entry name" value="G_PROTEIN_RECEP_F2_3"/>
    <property type="match status" value="1"/>
</dbReference>
<evidence type="ECO:0000259" key="15">
    <source>
        <dbReference type="PROSITE" id="PS50261"/>
    </source>
</evidence>
<dbReference type="PROSITE" id="PS00650">
    <property type="entry name" value="G_PROTEIN_RECEP_F2_2"/>
    <property type="match status" value="1"/>
</dbReference>
<keyword evidence="3" id="KW-1003">Cell membrane</keyword>
<evidence type="ECO:0000313" key="16">
    <source>
        <dbReference type="Proteomes" id="UP001165740"/>
    </source>
</evidence>
<dbReference type="PROSITE" id="PS00649">
    <property type="entry name" value="G_PROTEIN_RECEP_F2_1"/>
    <property type="match status" value="1"/>
</dbReference>
<keyword evidence="4 12" id="KW-0812">Transmembrane</keyword>
<feature type="domain" description="G-protein coupled receptors family 2 profile 1" evidence="14">
    <location>
        <begin position="117"/>
        <end position="202"/>
    </location>
</feature>
<dbReference type="SMART" id="SM00008">
    <property type="entry name" value="HormR"/>
    <property type="match status" value="1"/>
</dbReference>
<evidence type="ECO:0000256" key="5">
    <source>
        <dbReference type="ARBA" id="ARBA00022989"/>
    </source>
</evidence>
<dbReference type="CDD" id="cd15041">
    <property type="entry name" value="7tmB1_hormone_R"/>
    <property type="match status" value="1"/>
</dbReference>
<dbReference type="PRINTS" id="PR00249">
    <property type="entry name" value="GPCRSECRETIN"/>
</dbReference>
<feature type="domain" description="G-protein coupled receptors family 2 profile 2" evidence="15">
    <location>
        <begin position="207"/>
        <end position="462"/>
    </location>
</feature>
<dbReference type="Pfam" id="PF02793">
    <property type="entry name" value="HRM"/>
    <property type="match status" value="1"/>
</dbReference>
<keyword evidence="10" id="KW-0807">Transducer</keyword>
<feature type="transmembrane region" description="Helical" evidence="12">
    <location>
        <begin position="208"/>
        <end position="231"/>
    </location>
</feature>
<feature type="signal peptide" evidence="13">
    <location>
        <begin position="1"/>
        <end position="21"/>
    </location>
</feature>
<feature type="chain" id="PRO_5044702945" evidence="13">
    <location>
        <begin position="22"/>
        <end position="563"/>
    </location>
</feature>
<dbReference type="PANTHER" id="PTHR45620:SF42">
    <property type="entry name" value="G-PROTEIN COUPLED RECEPTOR SEB-2"/>
    <property type="match status" value="1"/>
</dbReference>
<dbReference type="SUPFAM" id="SSF81321">
    <property type="entry name" value="Family A G protein-coupled receptor-like"/>
    <property type="match status" value="1"/>
</dbReference>
<evidence type="ECO:0000256" key="11">
    <source>
        <dbReference type="SAM" id="MobiDB-lite"/>
    </source>
</evidence>
<feature type="transmembrane region" description="Helical" evidence="12">
    <location>
        <begin position="295"/>
        <end position="313"/>
    </location>
</feature>
<feature type="transmembrane region" description="Helical" evidence="12">
    <location>
        <begin position="412"/>
        <end position="429"/>
    </location>
</feature>
<dbReference type="AlphaFoldDB" id="A0A9W3B0D2"/>
<dbReference type="GO" id="GO:0007188">
    <property type="term" value="P:adenylate cyclase-modulating G protein-coupled receptor signaling pathway"/>
    <property type="evidence" value="ECO:0007669"/>
    <property type="project" value="TreeGrafter"/>
</dbReference>
<dbReference type="GeneID" id="106062095"/>
<keyword evidence="8" id="KW-0675">Receptor</keyword>
<dbReference type="InterPro" id="IPR000832">
    <property type="entry name" value="GPCR_2_secretin-like"/>
</dbReference>
<evidence type="ECO:0000313" key="17">
    <source>
        <dbReference type="RefSeq" id="XP_055892925.1"/>
    </source>
</evidence>
<evidence type="ECO:0000256" key="13">
    <source>
        <dbReference type="SAM" id="SignalP"/>
    </source>
</evidence>
<evidence type="ECO:0000256" key="4">
    <source>
        <dbReference type="ARBA" id="ARBA00022692"/>
    </source>
</evidence>
<keyword evidence="13" id="KW-0732">Signal</keyword>
<evidence type="ECO:0000256" key="6">
    <source>
        <dbReference type="ARBA" id="ARBA00023040"/>
    </source>
</evidence>
<keyword evidence="16" id="KW-1185">Reference proteome</keyword>
<evidence type="ECO:0000256" key="10">
    <source>
        <dbReference type="ARBA" id="ARBA00023224"/>
    </source>
</evidence>
<gene>
    <name evidence="17 18" type="primary">LOC106062095</name>
</gene>
<dbReference type="GO" id="GO:0007166">
    <property type="term" value="P:cell surface receptor signaling pathway"/>
    <property type="evidence" value="ECO:0007669"/>
    <property type="project" value="InterPro"/>
</dbReference>
<name>A0A9W3B0D2_BIOGL</name>
<evidence type="ECO:0000256" key="9">
    <source>
        <dbReference type="ARBA" id="ARBA00023180"/>
    </source>
</evidence>
<dbReference type="GO" id="GO:0008528">
    <property type="term" value="F:G protein-coupled peptide receptor activity"/>
    <property type="evidence" value="ECO:0007669"/>
    <property type="project" value="TreeGrafter"/>
</dbReference>
<accession>A0A9W3B0D2</accession>
<dbReference type="PANTHER" id="PTHR45620">
    <property type="entry name" value="PDF RECEPTOR-LIKE PROTEIN-RELATED"/>
    <property type="match status" value="1"/>
</dbReference>
<comment type="subcellular location">
    <subcellularLocation>
        <location evidence="1">Cell membrane</location>
        <topology evidence="1">Multi-pass membrane protein</topology>
    </subcellularLocation>
</comment>
<evidence type="ECO:0000259" key="14">
    <source>
        <dbReference type="PROSITE" id="PS50227"/>
    </source>
</evidence>
<protein>
    <submittedName>
        <fullName evidence="17 18">Calcitonin gene-related peptide type 1 receptor-like isoform X1</fullName>
    </submittedName>
</protein>
<dbReference type="InterPro" id="IPR050332">
    <property type="entry name" value="GPCR_2"/>
</dbReference>
<evidence type="ECO:0000256" key="3">
    <source>
        <dbReference type="ARBA" id="ARBA00022475"/>
    </source>
</evidence>
<evidence type="ECO:0000256" key="12">
    <source>
        <dbReference type="SAM" id="Phobius"/>
    </source>
</evidence>
<dbReference type="GO" id="GO:0005886">
    <property type="term" value="C:plasma membrane"/>
    <property type="evidence" value="ECO:0007669"/>
    <property type="project" value="UniProtKB-SubCell"/>
</dbReference>
<sequence>MTTTGRFLVIFFVALLQFVATESTNQKCRSKSGSYVKEEFKLQACARCYSFITQSRDVTFHPSHPFLVVMNNQTKFPQWTILIPDTENSTWAEKICRTTSTEMCFLWKKCCEDAVSCCERQLTLGAQENGTCPRTWDGYGCWDDTTPGTTVYISCPSFLQYAISSRYAEKQCMDDGTWFVRGNNTKEQNFEWTDYTKCLHKESLLVTVYLGLACNVASIALLIPAIGIFLLYRSLRRQHRIRLHINFFAALFMSDLVDILWDVLVTHDRLMTTDSNSSWQIQYVDACKVLAYLKIYFSCTTYVWMFCEGFYLHRLISNAFKPPKSLIFLYAIGWGFPLAYSGLYGILRLIYDNEICWVKSSGELQWIIFAPNLCCLVVNLFFLCNILRILLTQLQSHPNEPSNFRRALKATFVLIPLFGVQLFVSIYRLPAGSSGGPEYEKFSVCVLNSQGFFVALIFCFFNGEVREESTKYNVITHVKRTCTRLKLMRMPAETSRGHTTATSVNFVNHGPDSHESENGTTLYESPRPSPGPGKKVYNTMELNERKYPYIPLAARKQSSPTEI</sequence>
<dbReference type="InterPro" id="IPR001879">
    <property type="entry name" value="GPCR_2_extracellular_dom"/>
</dbReference>
<dbReference type="Gene3D" id="1.20.1070.10">
    <property type="entry name" value="Rhodopsin 7-helix transmembrane proteins"/>
    <property type="match status" value="1"/>
</dbReference>
<evidence type="ECO:0000313" key="18">
    <source>
        <dbReference type="RefSeq" id="XP_055892932.1"/>
    </source>
</evidence>
<dbReference type="RefSeq" id="XP_055892925.1">
    <property type="nucleotide sequence ID" value="XM_056036950.1"/>
</dbReference>
<dbReference type="Proteomes" id="UP001165740">
    <property type="component" value="Chromosome 1"/>
</dbReference>
<dbReference type="OrthoDB" id="6160250at2759"/>
<feature type="transmembrane region" description="Helical" evidence="12">
    <location>
        <begin position="366"/>
        <end position="391"/>
    </location>
</feature>
<reference evidence="17 18" key="1">
    <citation type="submission" date="2025-04" db="UniProtKB">
        <authorList>
            <consortium name="RefSeq"/>
        </authorList>
    </citation>
    <scope>IDENTIFICATION</scope>
</reference>
<proteinExistence type="inferred from homology"/>
<dbReference type="PROSITE" id="PS50261">
    <property type="entry name" value="G_PROTEIN_RECEP_F2_4"/>
    <property type="match status" value="1"/>
</dbReference>
<feature type="transmembrane region" description="Helical" evidence="12">
    <location>
        <begin position="441"/>
        <end position="461"/>
    </location>
</feature>
<dbReference type="RefSeq" id="XP_055892932.1">
    <property type="nucleotide sequence ID" value="XM_056036957.1"/>
</dbReference>
<comment type="similarity">
    <text evidence="2">Belongs to the G-protein coupled receptor 2 family.</text>
</comment>
<feature type="transmembrane region" description="Helical" evidence="12">
    <location>
        <begin position="243"/>
        <end position="261"/>
    </location>
</feature>
<dbReference type="OMA" id="QWTSCCS"/>
<evidence type="ECO:0000256" key="1">
    <source>
        <dbReference type="ARBA" id="ARBA00004651"/>
    </source>
</evidence>
<organism evidence="16 17">
    <name type="scientific">Biomphalaria glabrata</name>
    <name type="common">Bloodfluke planorb</name>
    <name type="synonym">Freshwater snail</name>
    <dbReference type="NCBI Taxonomy" id="6526"/>
    <lineage>
        <taxon>Eukaryota</taxon>
        <taxon>Metazoa</taxon>
        <taxon>Spiralia</taxon>
        <taxon>Lophotrochozoa</taxon>
        <taxon>Mollusca</taxon>
        <taxon>Gastropoda</taxon>
        <taxon>Heterobranchia</taxon>
        <taxon>Euthyneura</taxon>
        <taxon>Panpulmonata</taxon>
        <taxon>Hygrophila</taxon>
        <taxon>Lymnaeoidea</taxon>
        <taxon>Planorbidae</taxon>
        <taxon>Biomphalaria</taxon>
    </lineage>
</organism>
<dbReference type="InterPro" id="IPR017981">
    <property type="entry name" value="GPCR_2-like_7TM"/>
</dbReference>